<dbReference type="GO" id="GO:0006355">
    <property type="term" value="P:regulation of DNA-templated transcription"/>
    <property type="evidence" value="ECO:0007669"/>
    <property type="project" value="InterPro"/>
</dbReference>
<dbReference type="PROSITE" id="PS50071">
    <property type="entry name" value="HOMEOBOX_2"/>
    <property type="match status" value="1"/>
</dbReference>
<evidence type="ECO:0000256" key="5">
    <source>
        <dbReference type="ARBA" id="ARBA00023155"/>
    </source>
</evidence>
<evidence type="ECO:0000313" key="12">
    <source>
        <dbReference type="Proteomes" id="UP001229421"/>
    </source>
</evidence>
<dbReference type="EMBL" id="JAUHHV010000002">
    <property type="protein sequence ID" value="KAK1433612.1"/>
    <property type="molecule type" value="Genomic_DNA"/>
</dbReference>
<dbReference type="SUPFAM" id="SSF46689">
    <property type="entry name" value="Homeodomain-like"/>
    <property type="match status" value="1"/>
</dbReference>
<evidence type="ECO:0000256" key="7">
    <source>
        <dbReference type="ARBA" id="ARBA00023242"/>
    </source>
</evidence>
<dbReference type="CDD" id="cd00086">
    <property type="entry name" value="homeodomain"/>
    <property type="match status" value="1"/>
</dbReference>
<evidence type="ECO:0000256" key="3">
    <source>
        <dbReference type="ARBA" id="ARBA00023015"/>
    </source>
</evidence>
<keyword evidence="5 8" id="KW-0371">Homeobox</keyword>
<comment type="similarity">
    <text evidence="2">Belongs to the TALE/BELL homeobox family.</text>
</comment>
<gene>
    <name evidence="11" type="ORF">QVD17_10524</name>
</gene>
<feature type="compositionally biased region" description="Low complexity" evidence="9">
    <location>
        <begin position="215"/>
        <end position="225"/>
    </location>
</feature>
<dbReference type="InterPro" id="IPR009057">
    <property type="entry name" value="Homeodomain-like_sf"/>
</dbReference>
<evidence type="ECO:0000256" key="1">
    <source>
        <dbReference type="ARBA" id="ARBA00004123"/>
    </source>
</evidence>
<proteinExistence type="inferred from homology"/>
<evidence type="ECO:0000313" key="11">
    <source>
        <dbReference type="EMBL" id="KAK1433612.1"/>
    </source>
</evidence>
<dbReference type="Gene3D" id="1.10.10.60">
    <property type="entry name" value="Homeodomain-like"/>
    <property type="match status" value="1"/>
</dbReference>
<name>A0AAD8L2L1_TARER</name>
<feature type="compositionally biased region" description="Basic and acidic residues" evidence="9">
    <location>
        <begin position="204"/>
        <end position="213"/>
    </location>
</feature>
<feature type="region of interest" description="Disordered" evidence="9">
    <location>
        <begin position="204"/>
        <end position="228"/>
    </location>
</feature>
<feature type="domain" description="Homeobox" evidence="10">
    <location>
        <begin position="340"/>
        <end position="403"/>
    </location>
</feature>
<sequence>MATYYSTSSSHQRDVFPNSYISNDSYQESPCPPVDMMYQNQSSTDTSFLELLSGNMQPNQQILSRVEDRNNLDDEHNLNYQELSLSLGMQIPSSSMDLPAFQYNYLNLNSHIPNSSDHSSQSNKVENTQYISFNLAGTPKNGAMNNGQCSISDTFDGSYGVISGFLESKYLKPSQELLQEVANLREALTQLKMKRQNNLHKLHVDDKDSKFIPRESTTSSSGELSASEKQDLQNKITKLFTLLDEVDRKYRDYCQQLQIVEAALDVVCGCGAARAYTALAHQTISRHFRCLRDAINGQVQLIRQSLGEQDDSSDRVLPRLRNVEKQLRQQRNLHHFGGTRHSWRPQRGLPEGSVSILRAWLFEHFLNPYPKDSEKIMLAKQTGLTRGQIANWFINARVRLWKPMIEDMYKEEFGDAEGNCISSQEHASKSLNNNSSSSEDKEKELAAMAMGQSSDSNPDFFNQMEVSRFGEPQLLSDFVV</sequence>
<evidence type="ECO:0000256" key="8">
    <source>
        <dbReference type="PROSITE-ProRule" id="PRU00108"/>
    </source>
</evidence>
<dbReference type="InterPro" id="IPR001356">
    <property type="entry name" value="HD"/>
</dbReference>
<evidence type="ECO:0000256" key="4">
    <source>
        <dbReference type="ARBA" id="ARBA00023125"/>
    </source>
</evidence>
<keyword evidence="4 8" id="KW-0238">DNA-binding</keyword>
<feature type="DNA-binding region" description="Homeobox" evidence="8">
    <location>
        <begin position="342"/>
        <end position="404"/>
    </location>
</feature>
<reference evidence="11" key="1">
    <citation type="journal article" date="2023" name="bioRxiv">
        <title>Improved chromosome-level genome assembly for marigold (Tagetes erecta).</title>
        <authorList>
            <person name="Jiang F."/>
            <person name="Yuan L."/>
            <person name="Wang S."/>
            <person name="Wang H."/>
            <person name="Xu D."/>
            <person name="Wang A."/>
            <person name="Fan W."/>
        </authorList>
    </citation>
    <scope>NUCLEOTIDE SEQUENCE</scope>
    <source>
        <strain evidence="11">WSJ</strain>
        <tissue evidence="11">Leaf</tissue>
    </source>
</reference>
<keyword evidence="3" id="KW-0805">Transcription regulation</keyword>
<dbReference type="SMART" id="SM00574">
    <property type="entry name" value="POX"/>
    <property type="match status" value="1"/>
</dbReference>
<feature type="region of interest" description="Disordered" evidence="9">
    <location>
        <begin position="425"/>
        <end position="457"/>
    </location>
</feature>
<keyword evidence="12" id="KW-1185">Reference proteome</keyword>
<dbReference type="Proteomes" id="UP001229421">
    <property type="component" value="Unassembled WGS sequence"/>
</dbReference>
<dbReference type="AlphaFoldDB" id="A0AAD8L2L1"/>
<dbReference type="Pfam" id="PF05920">
    <property type="entry name" value="Homeobox_KN"/>
    <property type="match status" value="1"/>
</dbReference>
<evidence type="ECO:0000256" key="2">
    <source>
        <dbReference type="ARBA" id="ARBA00006454"/>
    </source>
</evidence>
<accession>A0AAD8L2L1</accession>
<dbReference type="InterPro" id="IPR008422">
    <property type="entry name" value="KN_HD"/>
</dbReference>
<organism evidence="11 12">
    <name type="scientific">Tagetes erecta</name>
    <name type="common">African marigold</name>
    <dbReference type="NCBI Taxonomy" id="13708"/>
    <lineage>
        <taxon>Eukaryota</taxon>
        <taxon>Viridiplantae</taxon>
        <taxon>Streptophyta</taxon>
        <taxon>Embryophyta</taxon>
        <taxon>Tracheophyta</taxon>
        <taxon>Spermatophyta</taxon>
        <taxon>Magnoliopsida</taxon>
        <taxon>eudicotyledons</taxon>
        <taxon>Gunneridae</taxon>
        <taxon>Pentapetalae</taxon>
        <taxon>asterids</taxon>
        <taxon>campanulids</taxon>
        <taxon>Asterales</taxon>
        <taxon>Asteraceae</taxon>
        <taxon>Asteroideae</taxon>
        <taxon>Heliantheae alliance</taxon>
        <taxon>Tageteae</taxon>
        <taxon>Tagetes</taxon>
    </lineage>
</organism>
<keyword evidence="7 8" id="KW-0539">Nucleus</keyword>
<evidence type="ECO:0000256" key="6">
    <source>
        <dbReference type="ARBA" id="ARBA00023163"/>
    </source>
</evidence>
<dbReference type="InterPro" id="IPR006563">
    <property type="entry name" value="POX_dom"/>
</dbReference>
<keyword evidence="6" id="KW-0804">Transcription</keyword>
<feature type="region of interest" description="Disordered" evidence="9">
    <location>
        <begin position="1"/>
        <end position="24"/>
    </location>
</feature>
<dbReference type="GO" id="GO:0003677">
    <property type="term" value="F:DNA binding"/>
    <property type="evidence" value="ECO:0007669"/>
    <property type="project" value="UniProtKB-UniRule"/>
</dbReference>
<comment type="subcellular location">
    <subcellularLocation>
        <location evidence="1 8">Nucleus</location>
    </subcellularLocation>
</comment>
<evidence type="ECO:0000259" key="10">
    <source>
        <dbReference type="PROSITE" id="PS50071"/>
    </source>
</evidence>
<dbReference type="PANTHER" id="PTHR11850">
    <property type="entry name" value="HOMEOBOX PROTEIN TRANSCRIPTION FACTORS"/>
    <property type="match status" value="1"/>
</dbReference>
<dbReference type="InterPro" id="IPR050224">
    <property type="entry name" value="TALE_homeobox"/>
</dbReference>
<comment type="caution">
    <text evidence="11">The sequence shown here is derived from an EMBL/GenBank/DDBJ whole genome shotgun (WGS) entry which is preliminary data.</text>
</comment>
<feature type="compositionally biased region" description="Polar residues" evidence="9">
    <location>
        <begin position="1"/>
        <end position="10"/>
    </location>
</feature>
<protein>
    <recommendedName>
        <fullName evidence="10">Homeobox domain-containing protein</fullName>
    </recommendedName>
</protein>
<evidence type="ECO:0000256" key="9">
    <source>
        <dbReference type="SAM" id="MobiDB-lite"/>
    </source>
</evidence>
<dbReference type="SMART" id="SM00389">
    <property type="entry name" value="HOX"/>
    <property type="match status" value="1"/>
</dbReference>
<dbReference type="Pfam" id="PF07526">
    <property type="entry name" value="POX"/>
    <property type="match status" value="1"/>
</dbReference>
<dbReference type="GO" id="GO:0005634">
    <property type="term" value="C:nucleus"/>
    <property type="evidence" value="ECO:0007669"/>
    <property type="project" value="UniProtKB-SubCell"/>
</dbReference>